<accession>A0A096P8I2</accession>
<dbReference type="GO" id="GO:0051213">
    <property type="term" value="F:dioxygenase activity"/>
    <property type="evidence" value="ECO:0007669"/>
    <property type="project" value="UniProtKB-KW"/>
</dbReference>
<dbReference type="Proteomes" id="UP000009170">
    <property type="component" value="Unassembled WGS sequence"/>
</dbReference>
<evidence type="ECO:0000259" key="2">
    <source>
        <dbReference type="Pfam" id="PF13640"/>
    </source>
</evidence>
<organism evidence="3 4">
    <name type="scientific">Ostreococcus tauri</name>
    <name type="common">Marine green alga</name>
    <dbReference type="NCBI Taxonomy" id="70448"/>
    <lineage>
        <taxon>Eukaryota</taxon>
        <taxon>Viridiplantae</taxon>
        <taxon>Chlorophyta</taxon>
        <taxon>Mamiellophyceae</taxon>
        <taxon>Mamiellales</taxon>
        <taxon>Bathycoccaceae</taxon>
        <taxon>Ostreococcus</taxon>
    </lineage>
</organism>
<dbReference type="AlphaFoldDB" id="A0A096P8I2"/>
<dbReference type="Pfam" id="PF13640">
    <property type="entry name" value="2OG-FeII_Oxy_3"/>
    <property type="match status" value="1"/>
</dbReference>
<name>A0A096P8I2_OSTTA</name>
<proteinExistence type="predicted"/>
<dbReference type="OrthoDB" id="203880at2759"/>
<keyword evidence="4" id="KW-1185">Reference proteome</keyword>
<evidence type="ECO:0000313" key="3">
    <source>
        <dbReference type="EMBL" id="CEG00264.1"/>
    </source>
</evidence>
<feature type="region of interest" description="Disordered" evidence="1">
    <location>
        <begin position="1"/>
        <end position="39"/>
    </location>
</feature>
<keyword evidence="3" id="KW-0560">Oxidoreductase</keyword>
<reference evidence="4" key="1">
    <citation type="journal article" date="2006" name="Proc. Natl. Acad. Sci. U.S.A.">
        <title>Genome analysis of the smallest free-living eukaryote Ostreococcus tauri unveils many unique features.</title>
        <authorList>
            <person name="Derelle E."/>
            <person name="Ferraz C."/>
            <person name="Rombauts S."/>
            <person name="Rouze P."/>
            <person name="Worden A.Z."/>
            <person name="Robbens S."/>
            <person name="Partensky F."/>
            <person name="Degroeve S."/>
            <person name="Echeynie S."/>
            <person name="Cooke R."/>
            <person name="Saeys Y."/>
            <person name="Wuyts J."/>
            <person name="Jabbari K."/>
            <person name="Bowler C."/>
            <person name="Panaud O."/>
            <person name="Piegu B."/>
            <person name="Ball S.G."/>
            <person name="Ral J.-P."/>
            <person name="Bouget F.-Y."/>
            <person name="Piganeau G."/>
            <person name="De Baets B."/>
            <person name="Picard A."/>
            <person name="Delseny M."/>
            <person name="Demaille J."/>
            <person name="Van de Peer Y."/>
            <person name="Moreau H."/>
        </authorList>
    </citation>
    <scope>NUCLEOTIDE SEQUENCE [LARGE SCALE GENOMIC DNA]</scope>
    <source>
        <strain evidence="4">OTTH 0595 / CCAP 157/2 / RCC745</strain>
    </source>
</reference>
<dbReference type="InterPro" id="IPR044862">
    <property type="entry name" value="Pro_4_hyd_alph_FE2OG_OXY"/>
</dbReference>
<feature type="domain" description="Prolyl 4-hydroxylase alpha subunit Fe(2+) 2OG dioxygenase" evidence="2">
    <location>
        <begin position="180"/>
        <end position="271"/>
    </location>
</feature>
<dbReference type="KEGG" id="ota:OT_ostta16g00350"/>
<feature type="compositionally biased region" description="Basic residues" evidence="1">
    <location>
        <begin position="1"/>
        <end position="10"/>
    </location>
</feature>
<dbReference type="Gene3D" id="2.60.120.620">
    <property type="entry name" value="q2cbj1_9rhob like domain"/>
    <property type="match status" value="1"/>
</dbReference>
<reference evidence="3 4" key="2">
    <citation type="journal article" date="2014" name="BMC Genomics">
        <title>An improved genome of the model marine alga Ostreococcus tauri unfolds by assessing Illumina de novo assemblies.</title>
        <authorList>
            <person name="Blanc-Mathieu R."/>
            <person name="Verhelst B."/>
            <person name="Derelle E."/>
            <person name="Rombauts S."/>
            <person name="Bouget F.Y."/>
            <person name="Carre I."/>
            <person name="Chateau A."/>
            <person name="Eyre-Walker A."/>
            <person name="Grimsley N."/>
            <person name="Moreau H."/>
            <person name="Piegu B."/>
            <person name="Rivals E."/>
            <person name="Schackwitz W."/>
            <person name="Van de Peer Y."/>
            <person name="Piganeau G."/>
        </authorList>
    </citation>
    <scope>NUCLEOTIDE SEQUENCE [LARGE SCALE GENOMIC DNA]</scope>
    <source>
        <strain evidence="4">OTTH 0595 / CCAP 157/2 / RCC745</strain>
    </source>
</reference>
<evidence type="ECO:0000313" key="4">
    <source>
        <dbReference type="Proteomes" id="UP000009170"/>
    </source>
</evidence>
<dbReference type="GeneID" id="9831157"/>
<gene>
    <name evidence="3" type="ORF">OT_ostta16g00350</name>
</gene>
<comment type="caution">
    <text evidence="3">The sequence shown here is derived from an EMBL/GenBank/DDBJ whole genome shotgun (WGS) entry which is preliminary data.</text>
</comment>
<keyword evidence="3" id="KW-0223">Dioxygenase</keyword>
<evidence type="ECO:0000256" key="1">
    <source>
        <dbReference type="SAM" id="MobiDB-lite"/>
    </source>
</evidence>
<protein>
    <submittedName>
        <fullName evidence="3">Oxoglutarate/iron-dependent dioxygenase</fullName>
    </submittedName>
</protein>
<dbReference type="InParanoid" id="A0A096P8I2"/>
<dbReference type="RefSeq" id="XP_003083479.2">
    <property type="nucleotide sequence ID" value="XM_003083431.2"/>
</dbReference>
<sequence length="299" mass="33555">MKGNLTHRRPNAREAPEGEASATVDGRGKASGGPSSARARNATEQAGVLAILTFIALRFVQRYLRATYTTYLTTEAEMPLVSRQEDFLSFNEFASLKACALEHPKLRVKSELNSAGFSKTRGFVVKFNLEGVEKFRTNPDYACFTPIFDRLRLPDANAFVMNILLCQLGDYDAYNADELSVGIHLDTTVGIYSRHTYAAHQVSVLYNSVPSDMEGGELEVYEYGTGHPDVSKDPDEKVRPKENMMVTFRGDAYHQVRSYRTKSGAERVSLVLEQYKIDKAAYGKTMRYLEAYKSNMTMM</sequence>
<dbReference type="EMBL" id="CAID01000016">
    <property type="protein sequence ID" value="CEG00264.1"/>
    <property type="molecule type" value="Genomic_DNA"/>
</dbReference>